<feature type="domain" description="Cilia- and flagella-associated protein 47" evidence="1">
    <location>
        <begin position="290"/>
        <end position="368"/>
    </location>
</feature>
<dbReference type="GO" id="GO:0005929">
    <property type="term" value="C:cilium"/>
    <property type="evidence" value="ECO:0007669"/>
    <property type="project" value="TreeGrafter"/>
</dbReference>
<dbReference type="Gene3D" id="2.60.40.10">
    <property type="entry name" value="Immunoglobulins"/>
    <property type="match status" value="1"/>
</dbReference>
<dbReference type="GO" id="GO:0007288">
    <property type="term" value="P:sperm axoneme assembly"/>
    <property type="evidence" value="ECO:0007669"/>
    <property type="project" value="TreeGrafter"/>
</dbReference>
<reference evidence="2 3" key="1">
    <citation type="journal article" date="2023" name="J. Hered.">
        <title>Chromosome-level genome of the wood stork (Mycteria americana) provides insight into avian chromosome evolution.</title>
        <authorList>
            <person name="Flamio R. Jr."/>
            <person name="Ramstad K.M."/>
        </authorList>
    </citation>
    <scope>NUCLEOTIDE SEQUENCE [LARGE SCALE GENOMIC DNA]</scope>
    <source>
        <strain evidence="2">JAX WOST 10</strain>
    </source>
</reference>
<gene>
    <name evidence="2" type="ORF">QYF61_020736</name>
</gene>
<dbReference type="InterPro" id="IPR056343">
    <property type="entry name" value="CFAP47_dom"/>
</dbReference>
<evidence type="ECO:0000313" key="2">
    <source>
        <dbReference type="EMBL" id="KAK4832109.1"/>
    </source>
</evidence>
<dbReference type="AlphaFoldDB" id="A0AAN7NVP6"/>
<dbReference type="Proteomes" id="UP001333110">
    <property type="component" value="Unassembled WGS sequence"/>
</dbReference>
<name>A0AAN7NVP6_MYCAM</name>
<sequence length="517" mass="58684">MAGGWRDVAGVRIAPAELHFRDAVPGGRYRAALSVQNRRVESCRLQLLPPRRPQFKLIVENPEKPVASGLQVTAFVEYYPESEEDLQDRLLLLIEDDIVDIPVLGLIPCCYLEIESEINFGAVIANSKIISKEISIANHGSASGTFKISYDGVVLLNIEPTSGVVEPKSMKTVKVDICTDVPRIIKEMIKKFKRDFRVNDSSPKQDYVLFLRFEAVGNKDGWLQALSDGATAITSFVEVWREIAKFPEGQDIVLSSDGTNKELICHISFRSSRPVSFLGNIFFIDEEENRSQGAYLPHVMPEFLLEPDDYKKWIKVQTVLKGHTAELKKGDVKNSGTFSDKHLFILEDSIFETMSKRAWTDVLLQVYKRLEHLSYRERLRELRLFSQKRRFKGDLINVCKYLMGGCEEDSARLFSVVPSDMGSHTLEQVAQRGCGVSILGDIQNPTEHDPFNPLPWRSTVEQIFTLQHREDPMLEQGDVPEGCCDPVESLHWSRLLAGPVGLWREEPMLEQVCWQDL</sequence>
<dbReference type="PANTHER" id="PTHR45912:SF3">
    <property type="entry name" value="CILIA- AND FLAGELLA-ASSOCIATED PROTEIN 47"/>
    <property type="match status" value="1"/>
</dbReference>
<keyword evidence="3" id="KW-1185">Reference proteome</keyword>
<protein>
    <recommendedName>
        <fullName evidence="1">Cilia- and flagella-associated protein 47 domain-containing protein</fullName>
    </recommendedName>
</protein>
<evidence type="ECO:0000259" key="1">
    <source>
        <dbReference type="Pfam" id="PF24529"/>
    </source>
</evidence>
<evidence type="ECO:0000313" key="3">
    <source>
        <dbReference type="Proteomes" id="UP001333110"/>
    </source>
</evidence>
<accession>A0AAN7NVP6</accession>
<comment type="caution">
    <text evidence="2">The sequence shown here is derived from an EMBL/GenBank/DDBJ whole genome shotgun (WGS) entry which is preliminary data.</text>
</comment>
<dbReference type="Pfam" id="PF24529">
    <property type="entry name" value="CFAP47"/>
    <property type="match status" value="1"/>
</dbReference>
<dbReference type="PANTHER" id="PTHR45912">
    <property type="entry name" value="CILIA- AND FLAGELLA-ASSOCIATED PROTEIN 47"/>
    <property type="match status" value="1"/>
</dbReference>
<dbReference type="InterPro" id="IPR013783">
    <property type="entry name" value="Ig-like_fold"/>
</dbReference>
<organism evidence="2 3">
    <name type="scientific">Mycteria americana</name>
    <name type="common">Wood stork</name>
    <dbReference type="NCBI Taxonomy" id="33587"/>
    <lineage>
        <taxon>Eukaryota</taxon>
        <taxon>Metazoa</taxon>
        <taxon>Chordata</taxon>
        <taxon>Craniata</taxon>
        <taxon>Vertebrata</taxon>
        <taxon>Euteleostomi</taxon>
        <taxon>Archelosauria</taxon>
        <taxon>Archosauria</taxon>
        <taxon>Dinosauria</taxon>
        <taxon>Saurischia</taxon>
        <taxon>Theropoda</taxon>
        <taxon>Coelurosauria</taxon>
        <taxon>Aves</taxon>
        <taxon>Neognathae</taxon>
        <taxon>Neoaves</taxon>
        <taxon>Aequornithes</taxon>
        <taxon>Ciconiiformes</taxon>
        <taxon>Ciconiidae</taxon>
        <taxon>Mycteria</taxon>
    </lineage>
</organism>
<proteinExistence type="predicted"/>
<dbReference type="EMBL" id="JAUNZN010000001">
    <property type="protein sequence ID" value="KAK4832109.1"/>
    <property type="molecule type" value="Genomic_DNA"/>
</dbReference>